<evidence type="ECO:0000313" key="2">
    <source>
        <dbReference type="EMBL" id="MDX6848915.1"/>
    </source>
</evidence>
<feature type="transmembrane region" description="Helical" evidence="1">
    <location>
        <begin position="39"/>
        <end position="66"/>
    </location>
</feature>
<feature type="transmembrane region" description="Helical" evidence="1">
    <location>
        <begin position="7"/>
        <end position="27"/>
    </location>
</feature>
<dbReference type="Proteomes" id="UP001273505">
    <property type="component" value="Unassembled WGS sequence"/>
</dbReference>
<accession>A0ABU4RVN1</accession>
<keyword evidence="1" id="KW-0812">Transmembrane</keyword>
<keyword evidence="1" id="KW-0472">Membrane</keyword>
<comment type="caution">
    <text evidence="2">The sequence shown here is derived from an EMBL/GenBank/DDBJ whole genome shotgun (WGS) entry which is preliminary data.</text>
</comment>
<proteinExistence type="predicted"/>
<organism evidence="2 3">
    <name type="scientific">Gilvimarinus gilvus</name>
    <dbReference type="NCBI Taxonomy" id="3058038"/>
    <lineage>
        <taxon>Bacteria</taxon>
        <taxon>Pseudomonadati</taxon>
        <taxon>Pseudomonadota</taxon>
        <taxon>Gammaproteobacteria</taxon>
        <taxon>Cellvibrionales</taxon>
        <taxon>Cellvibrionaceae</taxon>
        <taxon>Gilvimarinus</taxon>
    </lineage>
</organism>
<reference evidence="2 3" key="1">
    <citation type="submission" date="2023-11" db="EMBL/GenBank/DDBJ databases">
        <title>Gilvimarinus fulvus sp. nov., isolated from the surface of Kelp.</title>
        <authorList>
            <person name="Sun Y.Y."/>
            <person name="Gong Y."/>
            <person name="Du Z.J."/>
        </authorList>
    </citation>
    <scope>NUCLEOTIDE SEQUENCE [LARGE SCALE GENOMIC DNA]</scope>
    <source>
        <strain evidence="2 3">SDUM040013</strain>
    </source>
</reference>
<keyword evidence="3" id="KW-1185">Reference proteome</keyword>
<gene>
    <name evidence="2" type="ORF">SCD92_06050</name>
</gene>
<dbReference type="RefSeq" id="WP_302723817.1">
    <property type="nucleotide sequence ID" value="NZ_JAULRU010000705.1"/>
</dbReference>
<dbReference type="EMBL" id="JAXAFO010000007">
    <property type="protein sequence ID" value="MDX6848915.1"/>
    <property type="molecule type" value="Genomic_DNA"/>
</dbReference>
<sequence>MRGRQWFIFKVVFAFVIIVIALQVIQVCSDATIARFGSWGWVHLVVGILLCVASAVVFWATGVTWLDRRNLRAYRASGDESFSDGQHVALSGCVRTDQEPLQAPFSGQECAAYAYQASGQRRSRSSNSTGYVQQLCMLGFAMVPARLDCGSRQFPLHAMPYADDDLRTISQGGDWGDIGLEQINAAAESMEPTPEEDARGQLTEVNGVTRAPISKSFYVAPTQTSANQISVILDVLPLNTPVTLLATYCGPRKSLEGNRRGGMKVFAGSMDECLKTLDYDFGKGLKLSAPLAATGVALLTLAWWLPG</sequence>
<protein>
    <submittedName>
        <fullName evidence="2">Uncharacterized protein</fullName>
    </submittedName>
</protein>
<keyword evidence="1" id="KW-1133">Transmembrane helix</keyword>
<name>A0ABU4RVN1_9GAMM</name>
<evidence type="ECO:0000313" key="3">
    <source>
        <dbReference type="Proteomes" id="UP001273505"/>
    </source>
</evidence>
<evidence type="ECO:0000256" key="1">
    <source>
        <dbReference type="SAM" id="Phobius"/>
    </source>
</evidence>
<feature type="transmembrane region" description="Helical" evidence="1">
    <location>
        <begin position="287"/>
        <end position="305"/>
    </location>
</feature>